<sequence>MDIGTFFGVEENNQMGHAHCCGRRDARPAKTRQEVRRQLKPLVNSLFNSHLNSRIVLLDHHYKLGKNSHNASSPTTDMSLSTTIPFPPVSYEEAHLYYRGLPSNPLLIARTRTDSIPWEAPTSWSRPKDLRIVGEHKIQDIWEDDLATKIHAILHTKEVDWSSTDVVRIGYVDEPERRGDFIIWIGCKKLLLDRGIHDVEVEIRQSEVLRLGGPQLLEPVFDFDPTVDAREPFTPTLGITICAQSTPWAEGTAGFFLDEGGDGKRLLLATTRHVVLPSTDNHIFEHNPESQRRHDVLILSDASFKHHLAAIDHQIKRQDINADDHRRRIETREGKGDDESIKQDRHAERDLEEAKEKAESFAAFSTELSTHWATEDSRILGHVVFSPPIAVGTSPNQYTQDIAIIDVDTSKINLSEFQGNAIHLGTKFSVGELSLMMYPNAKNTHNFEYPIGRLLHLQGIIENYEMRKPTMYDQNDERCIMVIKRGRSTGLTVGRANNLFSYTRRFLGGKCLGISKEWAILPFDQKSRSFSDLGDSGSVVVDGAGRIGGLINGGCGSVYGIDITYVTPISFVLDTIRSNESFFNAQPKSRP</sequence>
<evidence type="ECO:0000313" key="1">
    <source>
        <dbReference type="EMBL" id="TFK63246.1"/>
    </source>
</evidence>
<accession>A0ACD3AC50</accession>
<dbReference type="Proteomes" id="UP000308600">
    <property type="component" value="Unassembled WGS sequence"/>
</dbReference>
<reference evidence="1 2" key="1">
    <citation type="journal article" date="2019" name="Nat. Ecol. Evol.">
        <title>Megaphylogeny resolves global patterns of mushroom evolution.</title>
        <authorList>
            <person name="Varga T."/>
            <person name="Krizsan K."/>
            <person name="Foldi C."/>
            <person name="Dima B."/>
            <person name="Sanchez-Garcia M."/>
            <person name="Sanchez-Ramirez S."/>
            <person name="Szollosi G.J."/>
            <person name="Szarkandi J.G."/>
            <person name="Papp V."/>
            <person name="Albert L."/>
            <person name="Andreopoulos W."/>
            <person name="Angelini C."/>
            <person name="Antonin V."/>
            <person name="Barry K.W."/>
            <person name="Bougher N.L."/>
            <person name="Buchanan P."/>
            <person name="Buyck B."/>
            <person name="Bense V."/>
            <person name="Catcheside P."/>
            <person name="Chovatia M."/>
            <person name="Cooper J."/>
            <person name="Damon W."/>
            <person name="Desjardin D."/>
            <person name="Finy P."/>
            <person name="Geml J."/>
            <person name="Haridas S."/>
            <person name="Hughes K."/>
            <person name="Justo A."/>
            <person name="Karasinski D."/>
            <person name="Kautmanova I."/>
            <person name="Kiss B."/>
            <person name="Kocsube S."/>
            <person name="Kotiranta H."/>
            <person name="LaButti K.M."/>
            <person name="Lechner B.E."/>
            <person name="Liimatainen K."/>
            <person name="Lipzen A."/>
            <person name="Lukacs Z."/>
            <person name="Mihaltcheva S."/>
            <person name="Morgado L.N."/>
            <person name="Niskanen T."/>
            <person name="Noordeloos M.E."/>
            <person name="Ohm R.A."/>
            <person name="Ortiz-Santana B."/>
            <person name="Ovrebo C."/>
            <person name="Racz N."/>
            <person name="Riley R."/>
            <person name="Savchenko A."/>
            <person name="Shiryaev A."/>
            <person name="Soop K."/>
            <person name="Spirin V."/>
            <person name="Szebenyi C."/>
            <person name="Tomsovsky M."/>
            <person name="Tulloss R.E."/>
            <person name="Uehling J."/>
            <person name="Grigoriev I.V."/>
            <person name="Vagvolgyi C."/>
            <person name="Papp T."/>
            <person name="Martin F.M."/>
            <person name="Miettinen O."/>
            <person name="Hibbett D.S."/>
            <person name="Nagy L.G."/>
        </authorList>
    </citation>
    <scope>NUCLEOTIDE SEQUENCE [LARGE SCALE GENOMIC DNA]</scope>
    <source>
        <strain evidence="1 2">NL-1719</strain>
    </source>
</reference>
<dbReference type="EMBL" id="ML208532">
    <property type="protein sequence ID" value="TFK63246.1"/>
    <property type="molecule type" value="Genomic_DNA"/>
</dbReference>
<proteinExistence type="predicted"/>
<gene>
    <name evidence="1" type="ORF">BDN72DRAFT_964022</name>
</gene>
<protein>
    <submittedName>
        <fullName evidence="1">Uncharacterized protein</fullName>
    </submittedName>
</protein>
<name>A0ACD3AC50_9AGAR</name>
<organism evidence="1 2">
    <name type="scientific">Pluteus cervinus</name>
    <dbReference type="NCBI Taxonomy" id="181527"/>
    <lineage>
        <taxon>Eukaryota</taxon>
        <taxon>Fungi</taxon>
        <taxon>Dikarya</taxon>
        <taxon>Basidiomycota</taxon>
        <taxon>Agaricomycotina</taxon>
        <taxon>Agaricomycetes</taxon>
        <taxon>Agaricomycetidae</taxon>
        <taxon>Agaricales</taxon>
        <taxon>Pluteineae</taxon>
        <taxon>Pluteaceae</taxon>
        <taxon>Pluteus</taxon>
    </lineage>
</organism>
<keyword evidence="2" id="KW-1185">Reference proteome</keyword>
<evidence type="ECO:0000313" key="2">
    <source>
        <dbReference type="Proteomes" id="UP000308600"/>
    </source>
</evidence>